<evidence type="ECO:0000259" key="2">
    <source>
        <dbReference type="Pfam" id="PF14349"/>
    </source>
</evidence>
<dbReference type="InterPro" id="IPR026377">
    <property type="entry name" value="Cell_surface_SprA"/>
</dbReference>
<dbReference type="NCBIfam" id="TIGR04189">
    <property type="entry name" value="surface_SprA"/>
    <property type="match status" value="1"/>
</dbReference>
<protein>
    <submittedName>
        <fullName evidence="3">Cell surface protein SprA</fullName>
    </submittedName>
</protein>
<dbReference type="InterPro" id="IPR025684">
    <property type="entry name" value="SprA_N_dom"/>
</dbReference>
<evidence type="ECO:0000313" key="3">
    <source>
        <dbReference type="EMBL" id="KAA5533602.1"/>
    </source>
</evidence>
<sequence>MANKQHTHFGYKLLAFVITIITLAQVFTARGFYDPYFDPPPPPPPTDTPELHFPIEQNEQIEPSTSNQPAINLQDPANVEKTIEYDPDEDKYILHERVGGKDIKNPTYLTPDEYMKLKSQEDETGYWKQRLEALSMFNQKPVLPEMTRDGVFDRLFGSNKISVKPQGNLDLTFGGNWQNMKNPNLTQRAQKYGIFDFDMQMNVNLLAQIGDKLKLNISNNTQPSFGEQNLQKLEYTGKEDDIIKKIEAGTVSFPLKSNLLTGPLALFGLKTQLQFGKLFVTGVLSQQKSQRKTINLQGGAQTQTFNIKADDYEENRNFLLGQYFYNTYDNALLNYPVINSQIVITRVDVWVTNRTGATTNVRNTINFTDLGEKTPYQASLADPASNPRGYPDNKVNRLWTLLDQNPALRQQGPQTRAALVSIGLDSTQGRDYTVATMRKLNSSEYSFQPQLGYISLNTQVNADDIIGVAYQYTVNGQIYTVGDLPELVSPDSSSGKVLYLKMLKSVSALPRLPIWNLMMKNIYSIGGGNITQDGFRMNVMYQDPGGGEKRYLPEGPKEGVPLLTLMNLDRLNAQRDPSPDGVFDYVENITVNSQYGKIIFPTLQPFGKDLKPALGGDDILERRYLYQILYDSTKTIARQFQQNNRFVLEGNYKGAAGGSQVNLGGYNIPQGSVTVTAGGQRLSENVDYQVDYSNGSVKILNQGILASGIPISISYEDNATFGLVQQNFWGTRFDYYANDKLTLGGTIMRLTERPFTQIVNYGEDPIKNTVMGLDANYQSEFPWLTKKLDLLPIYSTSAPSLISLRGEVAGIFPGHQRFIDYLDPEGSVSIDNFEGANSSIDLRFPYSSWTLSSTPSMFPESSHNTDLTSNNNRAKIAWYTLEPTLIDKSSAPTNIKADTGYQDYWRLVQQKDVFPQKTYVAGQGGLQTFDIGYYPKTRGPYNFNSSPGEFDINGNFTNPITKWGGIQRSLDNNSSDFEAQNVEYITFWMLDPFIYKNSNSGDLYINLGNVSEDVLKDSRISFENGIPSPKDFSKLDETQWGYVPRLQQQVTRSFDNDPAVRGIQDVGYDELDNTEEKKKFGAFLTAMSNIPGITAAAMQKLNDDPASDDFHHFRGTDYDSLTGQGLAFQRYINFNNPHGNSPVTDLNTQYTTSGSTIPESEDINRDNALNETEAYYQYKVHLAPSTDPRMSVGSNFIVDKKVSSVKLDNGRIQDETWYQFKIPISEYEKTVGGISDFRSIRFVRLFLNGFNDTTIVRFAQLQLDRNYWRQYKYSLMSPGENIPQEDLNTTSFALTAVSLEQNSQRSPIPYVLPPGVARQLAPANTGQSLAQDEQSLSLQVCGLKDGDTRAVFKEMTLDMRQYKRLRMFIHAESQPNQSPLRDGDLQAIIRIGSDFISNYYEYRIPLTVTNPLSTTPELVWPAANNFDLEMATLTNLKLQRDGQNYPSYLPYTATDAAGNTLVVVGHPNFGEVKDIMLGVSNPKKTLQTPTDDGMRKCTEVWFDELRLVDPDESPAYAASGQADIQLADLGSVHVGANMHTDGYGNIDQKVDQRFRDNYYAYDANTNLNFGKLMPRTFGLQLPVFAGYSRTVSNPKYDPYDKDVLFTDKMDGAQSAAQRDSIRKAGQDFTSVTSFNLANIRYLGNPEKQPATIMPWSLRNFDGSYSYNRAFKRSPLLEKDELVEQRLGLGYNYSIKTKFIEPFKKIIKSKSKWYQPIKDFNFNLLPSSFSFRSDLHRVVDETQVRNIDGGPYAIPSTFYKNFTWSRDYNLRWELAKSLSLNYTANNQSRIDEPYGKIDSKEKRDTLLRNLSHFGRNTFFTQSLSATYTLPTTKIPFLDWTRATASYGSTYSYTAASLLAYSQGNTIANTQNKQINGELNFTQLYNKNRFLKAINAPPEPLKKSGGAFNAGDKSSKSVSKGGLDIAGGGGNIKSNQDGSSEDAPPLSPKEQRRQRKEEEERRREQNKLPPRPKRKEVDKSRIPGADTMASRQLDSIYHSLKHANKIAFKKELKAWRAKRRATVPYISDGVRFGGRLVTMLKRVTFSYAETGGTILPGFMDSTQFLGVNSRSSDGWYDFAFGGQPDRLWFERQAQLQRISRDSLFNGQIQQTYSQNYNIAATLEPIPNLRVDLTWNKTFSKNYSETYKYNSDPAVNDYEHYSPYSMGTYSITYIGLGTMFRSSNANELSSTYLEFLNNGPTVSKRLGNINPYTAGAPDPNDPNYSKGYTKYSQDVLIPAFLAAYTGGDASTIPLMKNDNSDLRSNPFGSYFPLPNWKLTYNGLTKLPFFSEYLTNFTINHSYIGTLSMNSFLSSFYYQDLLGVGFPSFIDSTSNNFVPFFQVPNVTITENLGPLLGFDAAFKNGLNLRISYNKQRMVSLSLIDYQVSETKSSELIVGGGARVKGLVLPFAVFGVRKLKNDLNINFSVGYRNDLTTNSYLAQNTIIPTRGQKVISISPTVDYIVNDNLQLRFFYDRRQSIPALSSSYPITTTRAGVTLRFLFAPQ</sequence>
<proteinExistence type="predicted"/>
<evidence type="ECO:0000256" key="1">
    <source>
        <dbReference type="SAM" id="MobiDB-lite"/>
    </source>
</evidence>
<dbReference type="Proteomes" id="UP000323632">
    <property type="component" value="Unassembled WGS sequence"/>
</dbReference>
<gene>
    <name evidence="3" type="primary">sprA</name>
    <name evidence="3" type="ORF">F0919_13770</name>
</gene>
<dbReference type="RefSeq" id="WP_150033349.1">
    <property type="nucleotide sequence ID" value="NZ_VWSH01000003.1"/>
</dbReference>
<name>A0A5M6CI21_9BACT</name>
<accession>A0A5M6CI21</accession>
<keyword evidence="4" id="KW-1185">Reference proteome</keyword>
<dbReference type="EMBL" id="VWSH01000003">
    <property type="protein sequence ID" value="KAA5533602.1"/>
    <property type="molecule type" value="Genomic_DNA"/>
</dbReference>
<feature type="domain" description="Gliding motility protein SprA N-terminal" evidence="2">
    <location>
        <begin position="1083"/>
        <end position="1608"/>
    </location>
</feature>
<reference evidence="3 4" key="1">
    <citation type="submission" date="2019-09" db="EMBL/GenBank/DDBJ databases">
        <title>Genome sequence and assembly of Taibaiella sp.</title>
        <authorList>
            <person name="Chhetri G."/>
        </authorList>
    </citation>
    <scope>NUCLEOTIDE SEQUENCE [LARGE SCALE GENOMIC DNA]</scope>
    <source>
        <strain evidence="3 4">KVB11</strain>
    </source>
</reference>
<feature type="domain" description="Gliding motility protein SprA N-terminal" evidence="2">
    <location>
        <begin position="78"/>
        <end position="362"/>
    </location>
</feature>
<dbReference type="Pfam" id="PF14349">
    <property type="entry name" value="SprA_N"/>
    <property type="match status" value="2"/>
</dbReference>
<comment type="caution">
    <text evidence="3">The sequence shown here is derived from an EMBL/GenBank/DDBJ whole genome shotgun (WGS) entry which is preliminary data.</text>
</comment>
<feature type="compositionally biased region" description="Basic and acidic residues" evidence="1">
    <location>
        <begin position="1947"/>
        <end position="1964"/>
    </location>
</feature>
<feature type="region of interest" description="Disordered" evidence="1">
    <location>
        <begin position="1894"/>
        <end position="1985"/>
    </location>
</feature>
<organism evidence="3 4">
    <name type="scientific">Taibaiella lutea</name>
    <dbReference type="NCBI Taxonomy" id="2608001"/>
    <lineage>
        <taxon>Bacteria</taxon>
        <taxon>Pseudomonadati</taxon>
        <taxon>Bacteroidota</taxon>
        <taxon>Chitinophagia</taxon>
        <taxon>Chitinophagales</taxon>
        <taxon>Chitinophagaceae</taxon>
        <taxon>Taibaiella</taxon>
    </lineage>
</organism>
<evidence type="ECO:0000313" key="4">
    <source>
        <dbReference type="Proteomes" id="UP000323632"/>
    </source>
</evidence>